<feature type="transmembrane region" description="Helical" evidence="1">
    <location>
        <begin position="101"/>
        <end position="121"/>
    </location>
</feature>
<proteinExistence type="predicted"/>
<evidence type="ECO:0000256" key="1">
    <source>
        <dbReference type="SAM" id="Phobius"/>
    </source>
</evidence>
<keyword evidence="1" id="KW-1133">Transmembrane helix</keyword>
<feature type="transmembrane region" description="Helical" evidence="1">
    <location>
        <begin position="42"/>
        <end position="62"/>
    </location>
</feature>
<reference evidence="2" key="1">
    <citation type="journal article" date="2020" name="Stud. Mycol.">
        <title>101 Dothideomycetes genomes: a test case for predicting lifestyles and emergence of pathogens.</title>
        <authorList>
            <person name="Haridas S."/>
            <person name="Albert R."/>
            <person name="Binder M."/>
            <person name="Bloem J."/>
            <person name="Labutti K."/>
            <person name="Salamov A."/>
            <person name="Andreopoulos B."/>
            <person name="Baker S."/>
            <person name="Barry K."/>
            <person name="Bills G."/>
            <person name="Bluhm B."/>
            <person name="Cannon C."/>
            <person name="Castanera R."/>
            <person name="Culley D."/>
            <person name="Daum C."/>
            <person name="Ezra D."/>
            <person name="Gonzalez J."/>
            <person name="Henrissat B."/>
            <person name="Kuo A."/>
            <person name="Liang C."/>
            <person name="Lipzen A."/>
            <person name="Lutzoni F."/>
            <person name="Magnuson J."/>
            <person name="Mondo S."/>
            <person name="Nolan M."/>
            <person name="Ohm R."/>
            <person name="Pangilinan J."/>
            <person name="Park H.-J."/>
            <person name="Ramirez L."/>
            <person name="Alfaro M."/>
            <person name="Sun H."/>
            <person name="Tritt A."/>
            <person name="Yoshinaga Y."/>
            <person name="Zwiers L.-H."/>
            <person name="Turgeon B."/>
            <person name="Goodwin S."/>
            <person name="Spatafora J."/>
            <person name="Crous P."/>
            <person name="Grigoriev I."/>
        </authorList>
    </citation>
    <scope>NUCLEOTIDE SEQUENCE</scope>
    <source>
        <strain evidence="2">CBS 121167</strain>
    </source>
</reference>
<sequence>MPIKIFNVVLVVLSSFLVWAYVKHLLEHMKAHLPMPTDRISLGAMFAVASGATAYKVGLMTFKFKYFWSTTTPEKLITPDAAMDVATLLYEAYMAMAQVYAVWWLFSHVLMLVFTAFFRLAEALFRIVAYLIYEPLPVVSAEQAQIDQAPAMDWPLFARLSKLWDSDDLKTIGTFGGPEMANSQKEGIVQLS</sequence>
<feature type="transmembrane region" description="Helical" evidence="1">
    <location>
        <begin position="6"/>
        <end position="22"/>
    </location>
</feature>
<gene>
    <name evidence="2" type="ORF">K452DRAFT_343978</name>
</gene>
<evidence type="ECO:0000313" key="3">
    <source>
        <dbReference type="Proteomes" id="UP000799438"/>
    </source>
</evidence>
<organism evidence="2 3">
    <name type="scientific">Aplosporella prunicola CBS 121167</name>
    <dbReference type="NCBI Taxonomy" id="1176127"/>
    <lineage>
        <taxon>Eukaryota</taxon>
        <taxon>Fungi</taxon>
        <taxon>Dikarya</taxon>
        <taxon>Ascomycota</taxon>
        <taxon>Pezizomycotina</taxon>
        <taxon>Dothideomycetes</taxon>
        <taxon>Dothideomycetes incertae sedis</taxon>
        <taxon>Botryosphaeriales</taxon>
        <taxon>Aplosporellaceae</taxon>
        <taxon>Aplosporella</taxon>
    </lineage>
</organism>
<dbReference type="AlphaFoldDB" id="A0A6A6AWJ4"/>
<keyword evidence="1" id="KW-0472">Membrane</keyword>
<keyword evidence="1" id="KW-0812">Transmembrane</keyword>
<protein>
    <submittedName>
        <fullName evidence="2">Uncharacterized protein</fullName>
    </submittedName>
</protein>
<dbReference type="EMBL" id="ML995523">
    <property type="protein sequence ID" value="KAF2136372.1"/>
    <property type="molecule type" value="Genomic_DNA"/>
</dbReference>
<dbReference type="RefSeq" id="XP_033392090.1">
    <property type="nucleotide sequence ID" value="XM_033545418.1"/>
</dbReference>
<keyword evidence="3" id="KW-1185">Reference proteome</keyword>
<dbReference type="Proteomes" id="UP000799438">
    <property type="component" value="Unassembled WGS sequence"/>
</dbReference>
<evidence type="ECO:0000313" key="2">
    <source>
        <dbReference type="EMBL" id="KAF2136372.1"/>
    </source>
</evidence>
<accession>A0A6A6AWJ4</accession>
<dbReference type="GeneID" id="54302925"/>
<name>A0A6A6AWJ4_9PEZI</name>